<evidence type="ECO:0000313" key="2">
    <source>
        <dbReference type="Proteomes" id="UP000076727"/>
    </source>
</evidence>
<proteinExistence type="predicted"/>
<keyword evidence="2" id="KW-1185">Reference proteome</keyword>
<accession>A0A165MJI3</accession>
<evidence type="ECO:0000313" key="1">
    <source>
        <dbReference type="EMBL" id="KZT65769.1"/>
    </source>
</evidence>
<gene>
    <name evidence="1" type="ORF">DAEQUDRAFT_499483</name>
</gene>
<reference evidence="1 2" key="1">
    <citation type="journal article" date="2016" name="Mol. Biol. Evol.">
        <title>Comparative Genomics of Early-Diverging Mushroom-Forming Fungi Provides Insights into the Origins of Lignocellulose Decay Capabilities.</title>
        <authorList>
            <person name="Nagy L.G."/>
            <person name="Riley R."/>
            <person name="Tritt A."/>
            <person name="Adam C."/>
            <person name="Daum C."/>
            <person name="Floudas D."/>
            <person name="Sun H."/>
            <person name="Yadav J.S."/>
            <person name="Pangilinan J."/>
            <person name="Larsson K.H."/>
            <person name="Matsuura K."/>
            <person name="Barry K."/>
            <person name="Labutti K."/>
            <person name="Kuo R."/>
            <person name="Ohm R.A."/>
            <person name="Bhattacharya S.S."/>
            <person name="Shirouzu T."/>
            <person name="Yoshinaga Y."/>
            <person name="Martin F.M."/>
            <person name="Grigoriev I.V."/>
            <person name="Hibbett D.S."/>
        </authorList>
    </citation>
    <scope>NUCLEOTIDE SEQUENCE [LARGE SCALE GENOMIC DNA]</scope>
    <source>
        <strain evidence="1 2">L-15889</strain>
    </source>
</reference>
<dbReference type="Proteomes" id="UP000076727">
    <property type="component" value="Unassembled WGS sequence"/>
</dbReference>
<sequence length="198" mass="22443">MDRLTSWSACRAITSSQYSLLINCTLVCATGCDTVRVASRVSTRRRFTQHIAIRHRLFAPRISNSRLYHQASANVKVDCANGESIFCTREHSADPGLSRITANVVIKIKLDTNIALLKLITHINIMKFIACKSKDGMQSQQDIKVSYKVSVSRRSRYMVLFTCWAWLRTRQDSKANLQYVNSNIPRSATQQKAIKKST</sequence>
<protein>
    <submittedName>
        <fullName evidence="1">Uncharacterized protein</fullName>
    </submittedName>
</protein>
<name>A0A165MJI3_9APHY</name>
<dbReference type="AlphaFoldDB" id="A0A165MJI3"/>
<dbReference type="EMBL" id="KV429100">
    <property type="protein sequence ID" value="KZT65769.1"/>
    <property type="molecule type" value="Genomic_DNA"/>
</dbReference>
<organism evidence="1 2">
    <name type="scientific">Daedalea quercina L-15889</name>
    <dbReference type="NCBI Taxonomy" id="1314783"/>
    <lineage>
        <taxon>Eukaryota</taxon>
        <taxon>Fungi</taxon>
        <taxon>Dikarya</taxon>
        <taxon>Basidiomycota</taxon>
        <taxon>Agaricomycotina</taxon>
        <taxon>Agaricomycetes</taxon>
        <taxon>Polyporales</taxon>
        <taxon>Fomitopsis</taxon>
    </lineage>
</organism>